<feature type="transmembrane region" description="Helical" evidence="8">
    <location>
        <begin position="358"/>
        <end position="379"/>
    </location>
</feature>
<dbReference type="OrthoDB" id="9810951at2"/>
<feature type="domain" description="Glycosyltransferase RgtA/B/C/D-like" evidence="9">
    <location>
        <begin position="77"/>
        <end position="235"/>
    </location>
</feature>
<dbReference type="STRING" id="549789.NIES30_13145"/>
<keyword evidence="3" id="KW-0328">Glycosyltransferase</keyword>
<comment type="caution">
    <text evidence="10">The sequence shown here is derived from an EMBL/GenBank/DDBJ whole genome shotgun (WGS) entry which is preliminary data.</text>
</comment>
<feature type="transmembrane region" description="Helical" evidence="8">
    <location>
        <begin position="270"/>
        <end position="294"/>
    </location>
</feature>
<keyword evidence="2" id="KW-1003">Cell membrane</keyword>
<feature type="transmembrane region" description="Helical" evidence="8">
    <location>
        <begin position="220"/>
        <end position="237"/>
    </location>
</feature>
<keyword evidence="6 8" id="KW-1133">Transmembrane helix</keyword>
<keyword evidence="7 8" id="KW-0472">Membrane</keyword>
<dbReference type="GO" id="GO:0009103">
    <property type="term" value="P:lipopolysaccharide biosynthetic process"/>
    <property type="evidence" value="ECO:0007669"/>
    <property type="project" value="UniProtKB-ARBA"/>
</dbReference>
<evidence type="ECO:0000313" key="11">
    <source>
        <dbReference type="Proteomes" id="UP000185557"/>
    </source>
</evidence>
<sequence length="559" mass="61734">MSYLSRLPKVFAIDQHARWLPYPLLGLWQGLLLAASNVETSLMAHDEGWYATLALGLVRSQDWLSPTWWGQLVYDKTSGVHWLIATAYQLFGVSETTARLPSGIACLASTFLLYAIGSTLLHRRAALLGALCLSTIVIWTQYGQMATQDMPLVALELTVIWALLQAEQQPRRRLWWGTLAGLGFGLGFLIKGFMVALPTVALLPYLVLNHRRHRHLFNPGLYLGFVLGLGLVAYWFLHLWQAHGSEPFNQLFGILVLAASEDYHGVGPWYYLWNIPANVLPWTPLVLLGLFYLIKSPPNHRALLTLGYPAGLLLLLQLFSTKTIYYPLQIYPFLGLYSGYALHRILHTWQSTNRRPAIATALSGFYGLIALVALVLSLGLLTGTWSKLGLFDAALQQELSVYSIPALVLSGLWLVYAISGLGKGRSQPHVWLSSLLIGPWLAIGLAGTSGLIGNYSSDIKDFCRQPAIAPVLAQHSVNVVLGDPVSRPDHQVWILTSFCSSQWGKRFLTLEDLGAGQYAWVAPDLVADLTAAPAATYQQLGTTRGWALVQKLPSTVDLE</sequence>
<feature type="transmembrane region" description="Helical" evidence="8">
    <location>
        <begin position="182"/>
        <end position="208"/>
    </location>
</feature>
<dbReference type="InterPro" id="IPR050297">
    <property type="entry name" value="LipidA_mod_glycosyltrf_83"/>
</dbReference>
<evidence type="ECO:0000256" key="1">
    <source>
        <dbReference type="ARBA" id="ARBA00004651"/>
    </source>
</evidence>
<feature type="transmembrane region" description="Helical" evidence="8">
    <location>
        <begin position="325"/>
        <end position="346"/>
    </location>
</feature>
<evidence type="ECO:0000256" key="7">
    <source>
        <dbReference type="ARBA" id="ARBA00023136"/>
    </source>
</evidence>
<evidence type="ECO:0000256" key="4">
    <source>
        <dbReference type="ARBA" id="ARBA00022679"/>
    </source>
</evidence>
<evidence type="ECO:0000256" key="6">
    <source>
        <dbReference type="ARBA" id="ARBA00022989"/>
    </source>
</evidence>
<dbReference type="AlphaFoldDB" id="A0A1U7J4I8"/>
<feature type="transmembrane region" description="Helical" evidence="8">
    <location>
        <begin position="430"/>
        <end position="452"/>
    </location>
</feature>
<evidence type="ECO:0000256" key="5">
    <source>
        <dbReference type="ARBA" id="ARBA00022692"/>
    </source>
</evidence>
<evidence type="ECO:0000313" key="10">
    <source>
        <dbReference type="EMBL" id="OKH47415.1"/>
    </source>
</evidence>
<dbReference type="GO" id="GO:0016763">
    <property type="term" value="F:pentosyltransferase activity"/>
    <property type="evidence" value="ECO:0007669"/>
    <property type="project" value="TreeGrafter"/>
</dbReference>
<evidence type="ECO:0000256" key="3">
    <source>
        <dbReference type="ARBA" id="ARBA00022676"/>
    </source>
</evidence>
<dbReference type="EMBL" id="MRCG01000009">
    <property type="protein sequence ID" value="OKH47415.1"/>
    <property type="molecule type" value="Genomic_DNA"/>
</dbReference>
<evidence type="ECO:0000256" key="2">
    <source>
        <dbReference type="ARBA" id="ARBA00022475"/>
    </source>
</evidence>
<dbReference type="GO" id="GO:0010041">
    <property type="term" value="P:response to iron(III) ion"/>
    <property type="evidence" value="ECO:0007669"/>
    <property type="project" value="TreeGrafter"/>
</dbReference>
<name>A0A1U7J4I8_9CYAN</name>
<dbReference type="Pfam" id="PF13231">
    <property type="entry name" value="PMT_2"/>
    <property type="match status" value="1"/>
</dbReference>
<dbReference type="GO" id="GO:0005886">
    <property type="term" value="C:plasma membrane"/>
    <property type="evidence" value="ECO:0007669"/>
    <property type="project" value="UniProtKB-SubCell"/>
</dbReference>
<gene>
    <name evidence="10" type="ORF">NIES30_13145</name>
</gene>
<dbReference type="InterPro" id="IPR038731">
    <property type="entry name" value="RgtA/B/C-like"/>
</dbReference>
<dbReference type="PANTHER" id="PTHR33908:SF3">
    <property type="entry name" value="UNDECAPRENYL PHOSPHATE-ALPHA-4-AMINO-4-DEOXY-L-ARABINOSE ARABINOSYL TRANSFERASE"/>
    <property type="match status" value="1"/>
</dbReference>
<dbReference type="PANTHER" id="PTHR33908">
    <property type="entry name" value="MANNOSYLTRANSFERASE YKCB-RELATED"/>
    <property type="match status" value="1"/>
</dbReference>
<protein>
    <recommendedName>
        <fullName evidence="9">Glycosyltransferase RgtA/B/C/D-like domain-containing protein</fullName>
    </recommendedName>
</protein>
<organism evidence="10 11">
    <name type="scientific">Phormidium tenue NIES-30</name>
    <dbReference type="NCBI Taxonomy" id="549789"/>
    <lineage>
        <taxon>Bacteria</taxon>
        <taxon>Bacillati</taxon>
        <taxon>Cyanobacteriota</taxon>
        <taxon>Cyanophyceae</taxon>
        <taxon>Oscillatoriophycideae</taxon>
        <taxon>Oscillatoriales</taxon>
        <taxon>Oscillatoriaceae</taxon>
        <taxon>Phormidium</taxon>
    </lineage>
</organism>
<dbReference type="RefSeq" id="WP_073608891.1">
    <property type="nucleotide sequence ID" value="NZ_MRCG01000009.1"/>
</dbReference>
<accession>A0A1U7J4I8</accession>
<feature type="transmembrane region" description="Helical" evidence="8">
    <location>
        <begin position="399"/>
        <end position="418"/>
    </location>
</feature>
<keyword evidence="11" id="KW-1185">Reference proteome</keyword>
<evidence type="ECO:0000259" key="9">
    <source>
        <dbReference type="Pfam" id="PF13231"/>
    </source>
</evidence>
<evidence type="ECO:0000256" key="8">
    <source>
        <dbReference type="SAM" id="Phobius"/>
    </source>
</evidence>
<reference evidence="10 11" key="1">
    <citation type="submission" date="2016-11" db="EMBL/GenBank/DDBJ databases">
        <title>Draft Genome Sequences of Nine Cyanobacterial Strains from Diverse Habitats.</title>
        <authorList>
            <person name="Zhu T."/>
            <person name="Hou S."/>
            <person name="Lu X."/>
            <person name="Hess W.R."/>
        </authorList>
    </citation>
    <scope>NUCLEOTIDE SEQUENCE [LARGE SCALE GENOMIC DNA]</scope>
    <source>
        <strain evidence="10 11">NIES-30</strain>
    </source>
</reference>
<feature type="transmembrane region" description="Helical" evidence="8">
    <location>
        <begin position="125"/>
        <end position="142"/>
    </location>
</feature>
<proteinExistence type="predicted"/>
<keyword evidence="5 8" id="KW-0812">Transmembrane</keyword>
<feature type="transmembrane region" description="Helical" evidence="8">
    <location>
        <begin position="98"/>
        <end position="116"/>
    </location>
</feature>
<feature type="transmembrane region" description="Helical" evidence="8">
    <location>
        <begin position="301"/>
        <end position="319"/>
    </location>
</feature>
<comment type="subcellular location">
    <subcellularLocation>
        <location evidence="1">Cell membrane</location>
        <topology evidence="1">Multi-pass membrane protein</topology>
    </subcellularLocation>
</comment>
<keyword evidence="4" id="KW-0808">Transferase</keyword>
<dbReference type="Proteomes" id="UP000185557">
    <property type="component" value="Unassembled WGS sequence"/>
</dbReference>